<dbReference type="PANTHER" id="PTHR35563:SF2">
    <property type="entry name" value="BARREL METAL-DEPENDENT HYDROLASE, PUTATIVE (AFU_ORTHOLOGUE AFUA_1G16240)-RELATED"/>
    <property type="match status" value="1"/>
</dbReference>
<dbReference type="InterPro" id="IPR032466">
    <property type="entry name" value="Metal_Hydrolase"/>
</dbReference>
<dbReference type="AlphaFoldDB" id="A9KGU1"/>
<evidence type="ECO:0000313" key="3">
    <source>
        <dbReference type="Proteomes" id="UP000008555"/>
    </source>
</evidence>
<dbReference type="Proteomes" id="UP000008555">
    <property type="component" value="Chromosome"/>
</dbReference>
<dbReference type="InterPro" id="IPR052358">
    <property type="entry name" value="Aro_Compnd_Degr_Hydrolases"/>
</dbReference>
<dbReference type="FunFam" id="3.20.20.140:FF:000289">
    <property type="entry name" value="Putative lactonase"/>
    <property type="match status" value="1"/>
</dbReference>
<feature type="domain" description="Amidohydrolase-related" evidence="1">
    <location>
        <begin position="8"/>
        <end position="249"/>
    </location>
</feature>
<sequence>MQTRLIFDSHLHIIDPRFPLIPNQGFVPSSFTVDDYLSVTKGLNIVGGAIVSGSFQGFDQTYLESALQKLGNHFVGATQLPGTASEEEIKELHKKGVRAVRFNLKRGGSASVGDCESLAKRVFNVAGWHSEFYVDSRDLPAISPLLEKLPAIVIDHLGLSKAGFPFLLKLIEKGAYVKASGFGRLDFSIIAALQQIIAINPASLLFGTDLPSTRAPRPFMIEDIRLIEENFSSEIAGKIFYNNALKLYDVRL</sequence>
<dbReference type="PANTHER" id="PTHR35563">
    <property type="entry name" value="BARREL METAL-DEPENDENT HYDROLASE, PUTATIVE (AFU_ORTHOLOGUE AFUA_1G16240)-RELATED"/>
    <property type="match status" value="1"/>
</dbReference>
<reference evidence="2 3" key="1">
    <citation type="journal article" date="2009" name="Infect. Immun.">
        <title>Comparative genomics reveal extensive transposon-mediated genomic plasticity and diversity among potential effector proteins within the genus Coxiella.</title>
        <authorList>
            <person name="Beare P.A."/>
            <person name="Unsworth N."/>
            <person name="Andoh M."/>
            <person name="Voth D.E."/>
            <person name="Omsland A."/>
            <person name="Gilk S.D."/>
            <person name="Williams K.P."/>
            <person name="Sobral B.W."/>
            <person name="Kupko J.J.III."/>
            <person name="Porcella S.F."/>
            <person name="Samuel J.E."/>
            <person name="Heinzen R.A."/>
        </authorList>
    </citation>
    <scope>NUCLEOTIDE SEQUENCE [LARGE SCALE GENOMIC DNA]</scope>
    <source>
        <strain evidence="2 3">Dugway 5J108-111</strain>
    </source>
</reference>
<organism evidence="2 3">
    <name type="scientific">Coxiella burnetii (strain Dugway 5J108-111)</name>
    <dbReference type="NCBI Taxonomy" id="434922"/>
    <lineage>
        <taxon>Bacteria</taxon>
        <taxon>Pseudomonadati</taxon>
        <taxon>Pseudomonadota</taxon>
        <taxon>Gammaproteobacteria</taxon>
        <taxon>Legionellales</taxon>
        <taxon>Coxiellaceae</taxon>
        <taxon>Coxiella</taxon>
    </lineage>
</organism>
<dbReference type="SUPFAM" id="SSF51556">
    <property type="entry name" value="Metallo-dependent hydrolases"/>
    <property type="match status" value="1"/>
</dbReference>
<accession>A9KGU1</accession>
<evidence type="ECO:0000259" key="1">
    <source>
        <dbReference type="Pfam" id="PF04909"/>
    </source>
</evidence>
<dbReference type="Pfam" id="PF04909">
    <property type="entry name" value="Amidohydro_2"/>
    <property type="match status" value="1"/>
</dbReference>
<evidence type="ECO:0000313" key="2">
    <source>
        <dbReference type="EMBL" id="ABS78099.1"/>
    </source>
</evidence>
<dbReference type="InterPro" id="IPR047874">
    <property type="entry name" value="GLI/LigI"/>
</dbReference>
<dbReference type="HOGENOM" id="CLU_064039_3_0_6"/>
<dbReference type="EMBL" id="CP000733">
    <property type="protein sequence ID" value="ABS78099.1"/>
    <property type="molecule type" value="Genomic_DNA"/>
</dbReference>
<dbReference type="RefSeq" id="WP_011997377.1">
    <property type="nucleotide sequence ID" value="NC_009727.1"/>
</dbReference>
<dbReference type="GO" id="GO:0016787">
    <property type="term" value="F:hydrolase activity"/>
    <property type="evidence" value="ECO:0007669"/>
    <property type="project" value="InterPro"/>
</dbReference>
<dbReference type="CDD" id="cd01311">
    <property type="entry name" value="PDC_hydrolase"/>
    <property type="match status" value="1"/>
</dbReference>
<dbReference type="KEGG" id="cbd:CBUD_2022"/>
<proteinExistence type="predicted"/>
<name>A9KGU1_COXBN</name>
<protein>
    <submittedName>
        <fullName evidence="2">Lactonase</fullName>
    </submittedName>
</protein>
<gene>
    <name evidence="2" type="ordered locus">CBUD_2022</name>
</gene>
<dbReference type="InterPro" id="IPR006680">
    <property type="entry name" value="Amidohydro-rel"/>
</dbReference>
<dbReference type="Gene3D" id="3.20.20.140">
    <property type="entry name" value="Metal-dependent hydrolases"/>
    <property type="match status" value="1"/>
</dbReference>